<feature type="non-terminal residue" evidence="2">
    <location>
        <position position="169"/>
    </location>
</feature>
<sequence length="169" mass="18198">DRSRHRSRHRGDRLRRDRGTRLDAPGARARRRHDAGGRRPGGPPGRDPRARARARADPPAGLRGGRGAVRGSEPAQHPGGRPGPRRGPGGLRHARRAGRGVQRVRDQDGGLRLRPRREGAGRADGAGDPGPRPAARLRARRRRPRGCDLPRPPRGAHRTPGGSPRGAGV</sequence>
<name>A0A6J4TX44_9ACTN</name>
<dbReference type="EC" id="3.1.22.4" evidence="2"/>
<protein>
    <submittedName>
        <fullName evidence="2">RuvC</fullName>
        <ecNumber evidence="2">3.1.22.4</ecNumber>
    </submittedName>
</protein>
<reference evidence="2" key="1">
    <citation type="submission" date="2020-02" db="EMBL/GenBank/DDBJ databases">
        <authorList>
            <person name="Meier V. D."/>
        </authorList>
    </citation>
    <scope>NUCLEOTIDE SEQUENCE</scope>
    <source>
        <strain evidence="2">AVDCRST_MAG79</strain>
    </source>
</reference>
<evidence type="ECO:0000313" key="2">
    <source>
        <dbReference type="EMBL" id="CAA9533936.1"/>
    </source>
</evidence>
<keyword evidence="2" id="KW-0378">Hydrolase</keyword>
<gene>
    <name evidence="2" type="ORF">AVDCRST_MAG79-1172</name>
</gene>
<proteinExistence type="predicted"/>
<dbReference type="EMBL" id="CADCWC010000191">
    <property type="protein sequence ID" value="CAA9533936.1"/>
    <property type="molecule type" value="Genomic_DNA"/>
</dbReference>
<feature type="compositionally biased region" description="Gly residues" evidence="1">
    <location>
        <begin position="80"/>
        <end position="90"/>
    </location>
</feature>
<feature type="compositionally biased region" description="Basic and acidic residues" evidence="1">
    <location>
        <begin position="46"/>
        <end position="56"/>
    </location>
</feature>
<feature type="compositionally biased region" description="Basic residues" evidence="1">
    <location>
        <begin position="1"/>
        <end position="13"/>
    </location>
</feature>
<feature type="region of interest" description="Disordered" evidence="1">
    <location>
        <begin position="1"/>
        <end position="169"/>
    </location>
</feature>
<evidence type="ECO:0000256" key="1">
    <source>
        <dbReference type="SAM" id="MobiDB-lite"/>
    </source>
</evidence>
<accession>A0A6J4TX44</accession>
<feature type="compositionally biased region" description="Basic and acidic residues" evidence="1">
    <location>
        <begin position="103"/>
        <end position="121"/>
    </location>
</feature>
<organism evidence="2">
    <name type="scientific">uncultured Thermoleophilia bacterium</name>
    <dbReference type="NCBI Taxonomy" id="1497501"/>
    <lineage>
        <taxon>Bacteria</taxon>
        <taxon>Bacillati</taxon>
        <taxon>Actinomycetota</taxon>
        <taxon>Thermoleophilia</taxon>
        <taxon>environmental samples</taxon>
    </lineage>
</organism>
<feature type="compositionally biased region" description="Basic residues" evidence="1">
    <location>
        <begin position="135"/>
        <end position="144"/>
    </location>
</feature>
<feature type="non-terminal residue" evidence="2">
    <location>
        <position position="1"/>
    </location>
</feature>
<dbReference type="GO" id="GO:0016787">
    <property type="term" value="F:hydrolase activity"/>
    <property type="evidence" value="ECO:0007669"/>
    <property type="project" value="UniProtKB-KW"/>
</dbReference>
<dbReference type="AlphaFoldDB" id="A0A6J4TX44"/>